<feature type="transmembrane region" description="Helical" evidence="6">
    <location>
        <begin position="365"/>
        <end position="392"/>
    </location>
</feature>
<feature type="transmembrane region" description="Helical" evidence="6">
    <location>
        <begin position="327"/>
        <end position="345"/>
    </location>
</feature>
<evidence type="ECO:0000256" key="2">
    <source>
        <dbReference type="ARBA" id="ARBA00022475"/>
    </source>
</evidence>
<comment type="subcellular location">
    <subcellularLocation>
        <location evidence="1">Cell membrane</location>
        <topology evidence="1">Multi-pass membrane protein</topology>
    </subcellularLocation>
</comment>
<name>A0A1G7H2Y4_RHOCA</name>
<dbReference type="CDD" id="cd06581">
    <property type="entry name" value="TM_PBP1_LivM_like"/>
    <property type="match status" value="1"/>
</dbReference>
<keyword evidence="2" id="KW-1003">Cell membrane</keyword>
<evidence type="ECO:0000256" key="3">
    <source>
        <dbReference type="ARBA" id="ARBA00022692"/>
    </source>
</evidence>
<dbReference type="AlphaFoldDB" id="A0A1G7H2Y4"/>
<dbReference type="RefSeq" id="WP_074553282.1">
    <property type="nucleotide sequence ID" value="NZ_CP119563.1"/>
</dbReference>
<dbReference type="PANTHER" id="PTHR30482:SF10">
    <property type="entry name" value="HIGH-AFFINITY BRANCHED-CHAIN AMINO ACID TRANSPORT PROTEIN BRAE"/>
    <property type="match status" value="1"/>
</dbReference>
<dbReference type="Proteomes" id="UP000183812">
    <property type="component" value="Unassembled WGS sequence"/>
</dbReference>
<accession>A0A1G7H2Y4</accession>
<feature type="transmembrane region" description="Helical" evidence="6">
    <location>
        <begin position="134"/>
        <end position="151"/>
    </location>
</feature>
<feature type="transmembrane region" description="Helical" evidence="6">
    <location>
        <begin position="71"/>
        <end position="90"/>
    </location>
</feature>
<dbReference type="Pfam" id="PF02653">
    <property type="entry name" value="BPD_transp_2"/>
    <property type="match status" value="1"/>
</dbReference>
<keyword evidence="4 6" id="KW-1133">Transmembrane helix</keyword>
<dbReference type="EMBL" id="FNAY01000005">
    <property type="protein sequence ID" value="SDE94725.1"/>
    <property type="molecule type" value="Genomic_DNA"/>
</dbReference>
<keyword evidence="3 6" id="KW-0812">Transmembrane</keyword>
<evidence type="ECO:0000313" key="8">
    <source>
        <dbReference type="Proteomes" id="UP000183812"/>
    </source>
</evidence>
<dbReference type="InterPro" id="IPR043428">
    <property type="entry name" value="LivM-like"/>
</dbReference>
<feature type="transmembrane region" description="Helical" evidence="6">
    <location>
        <begin position="424"/>
        <end position="441"/>
    </location>
</feature>
<dbReference type="PANTHER" id="PTHR30482">
    <property type="entry name" value="HIGH-AFFINITY BRANCHED-CHAIN AMINO ACID TRANSPORT SYSTEM PERMEASE"/>
    <property type="match status" value="1"/>
</dbReference>
<protein>
    <submittedName>
        <fullName evidence="7">Branched-chain amino acid transport system permease protein</fullName>
    </submittedName>
</protein>
<feature type="transmembrane region" description="Helical" evidence="6">
    <location>
        <begin position="44"/>
        <end position="64"/>
    </location>
</feature>
<evidence type="ECO:0000256" key="5">
    <source>
        <dbReference type="ARBA" id="ARBA00023136"/>
    </source>
</evidence>
<evidence type="ECO:0000256" key="6">
    <source>
        <dbReference type="SAM" id="Phobius"/>
    </source>
</evidence>
<gene>
    <name evidence="7" type="ORF">SAMN04244550_01387</name>
</gene>
<evidence type="ECO:0000256" key="4">
    <source>
        <dbReference type="ARBA" id="ARBA00022989"/>
    </source>
</evidence>
<dbReference type="OrthoDB" id="9814461at2"/>
<evidence type="ECO:0000313" key="7">
    <source>
        <dbReference type="EMBL" id="SDE94725.1"/>
    </source>
</evidence>
<dbReference type="GO" id="GO:0005886">
    <property type="term" value="C:plasma membrane"/>
    <property type="evidence" value="ECO:0007669"/>
    <property type="project" value="UniProtKB-SubCell"/>
</dbReference>
<reference evidence="7 8" key="1">
    <citation type="submission" date="2016-10" db="EMBL/GenBank/DDBJ databases">
        <authorList>
            <person name="de Groot N.N."/>
        </authorList>
    </citation>
    <scope>NUCLEOTIDE SEQUENCE [LARGE SCALE GENOMIC DNA]</scope>
    <source>
        <strain evidence="8">DSM 938 / 37b4</strain>
    </source>
</reference>
<feature type="transmembrane region" description="Helical" evidence="6">
    <location>
        <begin position="102"/>
        <end position="122"/>
    </location>
</feature>
<feature type="transmembrane region" description="Helical" evidence="6">
    <location>
        <begin position="272"/>
        <end position="297"/>
    </location>
</feature>
<keyword evidence="5 6" id="KW-0472">Membrane</keyword>
<evidence type="ECO:0000256" key="1">
    <source>
        <dbReference type="ARBA" id="ARBA00004651"/>
    </source>
</evidence>
<sequence>MSTHQPKAAKGGKWRAPAMFGALAVLFLLEGTVSNSFFSGHWDNALGILRVGLISAILALGVNIQWGYAGLFNTGVVGFLALGGLAPVLVSMPPTPGAFSAGGWGVLFAMVIAMATLVAAVFLHGRLDTKLRGWAVAGVLLLGFIAYRTLFDPAVEAIQAINPSAYGYLGGIGLPVLISWPVGALLAAAAAWVVGKTALGLRSDYLAIATLGIGEIIVAVLRNEEWLARGVLNVNGIPRPWPVPYETNLQQDPGFVARATSFGLDPMTGSTLLVKVLYCLLFVAVLGLLIWAAQLALNSPWGRMMRAIRDNEVAAAAMGKNVTGRHLQIFILGSAVLGLAGAMLISLDGQMTPSGYNPLRYTFLIWVMVIVGGSGNNWGSVLGGLLIWFVWIKAGEWGPTLMGMVSTHLAEGTLKTHLLDSAPHMRLVIMGLILLAVLRFSPRGLLPER</sequence>
<organism evidence="7 8">
    <name type="scientific">Rhodobacter capsulatus</name>
    <name type="common">Rhodopseudomonas capsulata</name>
    <dbReference type="NCBI Taxonomy" id="1061"/>
    <lineage>
        <taxon>Bacteria</taxon>
        <taxon>Pseudomonadati</taxon>
        <taxon>Pseudomonadota</taxon>
        <taxon>Alphaproteobacteria</taxon>
        <taxon>Rhodobacterales</taxon>
        <taxon>Rhodobacter group</taxon>
        <taxon>Rhodobacter</taxon>
    </lineage>
</organism>
<dbReference type="GO" id="GO:0015658">
    <property type="term" value="F:branched-chain amino acid transmembrane transporter activity"/>
    <property type="evidence" value="ECO:0007669"/>
    <property type="project" value="InterPro"/>
</dbReference>
<dbReference type="InterPro" id="IPR001851">
    <property type="entry name" value="ABC_transp_permease"/>
</dbReference>
<feature type="transmembrane region" description="Helical" evidence="6">
    <location>
        <begin position="171"/>
        <end position="193"/>
    </location>
</feature>
<proteinExistence type="predicted"/>